<proteinExistence type="predicted"/>
<dbReference type="PANTHER" id="PTHR36451">
    <property type="entry name" value="PAPS-DEPENDENT SULFOTRANSFERASE STF3"/>
    <property type="match status" value="1"/>
</dbReference>
<dbReference type="Proteomes" id="UP000594459">
    <property type="component" value="Chromosome"/>
</dbReference>
<dbReference type="PANTHER" id="PTHR36451:SF1">
    <property type="entry name" value="OMEGA-HYDROXY-BETA-DIHYDROMENAQUINONE-9 SULFOTRANSFERASE STF3"/>
    <property type="match status" value="1"/>
</dbReference>
<keyword evidence="2" id="KW-1185">Reference proteome</keyword>
<reference evidence="1 2" key="1">
    <citation type="submission" date="2020-11" db="EMBL/GenBank/DDBJ databases">
        <title>The genome sequence of Erythrobacter sp. 6D36.</title>
        <authorList>
            <person name="Liu Y."/>
        </authorList>
    </citation>
    <scope>NUCLEOTIDE SEQUENCE [LARGE SCALE GENOMIC DNA]</scope>
    <source>
        <strain evidence="1 2">6D36</strain>
    </source>
</reference>
<dbReference type="AlphaFoldDB" id="A0A7S8IW00"/>
<name>A0A7S8IW00_9SPHN</name>
<protein>
    <submittedName>
        <fullName evidence="1">Sulfotransferase</fullName>
    </submittedName>
</protein>
<dbReference type="Gene3D" id="3.40.50.300">
    <property type="entry name" value="P-loop containing nucleotide triphosphate hydrolases"/>
    <property type="match status" value="1"/>
</dbReference>
<gene>
    <name evidence="1" type="ORF">IRL76_09745</name>
</gene>
<sequence>MRPPRRSPFIDLLNATIRAGNKTGVIEKAPLQREYLLEKAVSDAGLNDFGDNWFETPMEVLLESLADEAHLNPAGEWSAEKQFSHVLRGRLLAQKWFRDHPEILARPISRPVVIVGPMRSGTTRLHRLLAADQRFSHLRSFETISPVPQPGFQEVIEGKISDPRPAVARRIMAIARLANPRTLSIHPTGPFEPEEELGLLVASMWGMKHEAQWRVPTYARWCEGQDATPAYQYMANLLRLIGWSQQTSSNRPWLLKTPQHMLDLPALLKVFPDARLIFTHRDPVKLVGSAASLAWNQTIIYSDKPDPQKVGREWLRKTELKVQRMQEARQSILDSKTIDVHYDDIDRDWLGAMKRVYGFLELDIGPALTAMKQYLSRSAKLKRRPHRYSLGEFGITDSEVRERFSNYSRTFDVPFEARTAPPSQFAHIKIGQSLEQI</sequence>
<keyword evidence="1" id="KW-0808">Transferase</keyword>
<dbReference type="GO" id="GO:0016740">
    <property type="term" value="F:transferase activity"/>
    <property type="evidence" value="ECO:0007669"/>
    <property type="project" value="UniProtKB-KW"/>
</dbReference>
<organism evidence="1 2">
    <name type="scientific">Qipengyuania soli</name>
    <dbReference type="NCBI Taxonomy" id="2782568"/>
    <lineage>
        <taxon>Bacteria</taxon>
        <taxon>Pseudomonadati</taxon>
        <taxon>Pseudomonadota</taxon>
        <taxon>Alphaproteobacteria</taxon>
        <taxon>Sphingomonadales</taxon>
        <taxon>Erythrobacteraceae</taxon>
        <taxon>Qipengyuania</taxon>
    </lineage>
</organism>
<dbReference type="InterPro" id="IPR052736">
    <property type="entry name" value="Stf3_sulfotransferase"/>
</dbReference>
<dbReference type="KEGG" id="qso:IRL76_09745"/>
<evidence type="ECO:0000313" key="2">
    <source>
        <dbReference type="Proteomes" id="UP000594459"/>
    </source>
</evidence>
<dbReference type="Pfam" id="PF13469">
    <property type="entry name" value="Sulfotransfer_3"/>
    <property type="match status" value="1"/>
</dbReference>
<accession>A0A7S8IW00</accession>
<dbReference type="EMBL" id="CP064654">
    <property type="protein sequence ID" value="QPD00488.1"/>
    <property type="molecule type" value="Genomic_DNA"/>
</dbReference>
<dbReference type="InterPro" id="IPR027417">
    <property type="entry name" value="P-loop_NTPase"/>
</dbReference>
<dbReference type="SUPFAM" id="SSF52540">
    <property type="entry name" value="P-loop containing nucleoside triphosphate hydrolases"/>
    <property type="match status" value="1"/>
</dbReference>
<evidence type="ECO:0000313" key="1">
    <source>
        <dbReference type="EMBL" id="QPD00488.1"/>
    </source>
</evidence>